<evidence type="ECO:0000259" key="4">
    <source>
        <dbReference type="SMART" id="SM00559"/>
    </source>
</evidence>
<comment type="function">
    <text evidence="2">With LigD forms a non-homologous end joining (NHEJ) DNA repair enzyme, which repairs dsDNA breaks with reduced fidelity. Binds linear dsDNA with 5'- and 3'- overhangs but not closed circular dsDNA nor ssDNA. Recruits and stimulates the ligase activity of LigD.</text>
</comment>
<sequence length="275" mass="31599">MHTIWKGAISFGLVNIPVKMFSATKDKSISFRNLHRKCKTPIQYTRTCPTCKTEVPWEEVVKGYEYADNQFVLMEKQEIESIMPENRKSIEILDFVRLEEIDPIYFDRTYYLGPGDNGNRAYALLRDAMQETGKIGVAQITIRSKQSLAVVRVYNQCLVIETIYYPEEVRDAGQVPEVPREIDLPEKEQKMAVQLIDNLTAEFDPEKYQDDYRRTLEEAIAKKVKGEEIVEAPERQPERVVDLMEALKASLEQSGTKKGKGGRKKSPTKKKKAAE</sequence>
<dbReference type="PIRSF" id="PIRSF006493">
    <property type="entry name" value="Prok_Ku"/>
    <property type="match status" value="1"/>
</dbReference>
<protein>
    <recommendedName>
        <fullName evidence="2">Non-homologous end joining protein Ku</fullName>
    </recommendedName>
</protein>
<feature type="compositionally biased region" description="Basic residues" evidence="3">
    <location>
        <begin position="257"/>
        <end position="275"/>
    </location>
</feature>
<dbReference type="InterPro" id="IPR006164">
    <property type="entry name" value="DNA_bd_Ku70/Ku80"/>
</dbReference>
<keyword evidence="2" id="KW-0227">DNA damage</keyword>
<keyword evidence="2" id="KW-0233">DNA recombination</keyword>
<dbReference type="Pfam" id="PF02735">
    <property type="entry name" value="Ku"/>
    <property type="match status" value="1"/>
</dbReference>
<evidence type="ECO:0000313" key="5">
    <source>
        <dbReference type="EMBL" id="MFC4078045.1"/>
    </source>
</evidence>
<dbReference type="SUPFAM" id="SSF100939">
    <property type="entry name" value="SPOC domain-like"/>
    <property type="match status" value="1"/>
</dbReference>
<reference evidence="6" key="1">
    <citation type="journal article" date="2019" name="Int. J. Syst. Evol. Microbiol.">
        <title>The Global Catalogue of Microorganisms (GCM) 10K type strain sequencing project: providing services to taxonomists for standard genome sequencing and annotation.</title>
        <authorList>
            <consortium name="The Broad Institute Genomics Platform"/>
            <consortium name="The Broad Institute Genome Sequencing Center for Infectious Disease"/>
            <person name="Wu L."/>
            <person name="Ma J."/>
        </authorList>
    </citation>
    <scope>NUCLEOTIDE SEQUENCE [LARGE SCALE GENOMIC DNA]</scope>
    <source>
        <strain evidence="6">IBRC-M 10813</strain>
    </source>
</reference>
<dbReference type="Gene3D" id="2.40.290.10">
    <property type="match status" value="1"/>
</dbReference>
<dbReference type="InterPro" id="IPR016194">
    <property type="entry name" value="SPOC-like_C_dom_sf"/>
</dbReference>
<dbReference type="PANTHER" id="PTHR41251">
    <property type="entry name" value="NON-HOMOLOGOUS END JOINING PROTEIN KU"/>
    <property type="match status" value="1"/>
</dbReference>
<dbReference type="InterPro" id="IPR009187">
    <property type="entry name" value="Prok_Ku"/>
</dbReference>
<dbReference type="SMART" id="SM00559">
    <property type="entry name" value="Ku78"/>
    <property type="match status" value="1"/>
</dbReference>
<keyword evidence="2" id="KW-0234">DNA repair</keyword>
<dbReference type="RefSeq" id="WP_380705876.1">
    <property type="nucleotide sequence ID" value="NZ_JBHSAP010000018.1"/>
</dbReference>
<dbReference type="PANTHER" id="PTHR41251:SF1">
    <property type="entry name" value="NON-HOMOLOGOUS END JOINING PROTEIN KU"/>
    <property type="match status" value="1"/>
</dbReference>
<accession>A0ABV8JI83</accession>
<evidence type="ECO:0000256" key="3">
    <source>
        <dbReference type="SAM" id="MobiDB-lite"/>
    </source>
</evidence>
<comment type="subunit">
    <text evidence="2">Homodimer. Interacts with LigD.</text>
</comment>
<feature type="region of interest" description="Disordered" evidence="3">
    <location>
        <begin position="251"/>
        <end position="275"/>
    </location>
</feature>
<evidence type="ECO:0000313" key="6">
    <source>
        <dbReference type="Proteomes" id="UP001595843"/>
    </source>
</evidence>
<evidence type="ECO:0000256" key="2">
    <source>
        <dbReference type="HAMAP-Rule" id="MF_01875"/>
    </source>
</evidence>
<evidence type="ECO:0000256" key="1">
    <source>
        <dbReference type="ARBA" id="ARBA00023125"/>
    </source>
</evidence>
<dbReference type="CDD" id="cd00789">
    <property type="entry name" value="KU_like"/>
    <property type="match status" value="1"/>
</dbReference>
<name>A0ABV8JI83_9BACL</name>
<dbReference type="HAMAP" id="MF_01875">
    <property type="entry name" value="Prokaryotic_Ku"/>
    <property type="match status" value="1"/>
</dbReference>
<dbReference type="Proteomes" id="UP001595843">
    <property type="component" value="Unassembled WGS sequence"/>
</dbReference>
<comment type="caution">
    <text evidence="5">The sequence shown here is derived from an EMBL/GenBank/DDBJ whole genome shotgun (WGS) entry which is preliminary data.</text>
</comment>
<keyword evidence="6" id="KW-1185">Reference proteome</keyword>
<comment type="similarity">
    <text evidence="2">Belongs to the prokaryotic Ku family.</text>
</comment>
<proteinExistence type="inferred from homology"/>
<dbReference type="NCBIfam" id="TIGR02772">
    <property type="entry name" value="Ku_bact"/>
    <property type="match status" value="1"/>
</dbReference>
<gene>
    <name evidence="2" type="primary">ku</name>
    <name evidence="5" type="ORF">ACFOUO_14680</name>
</gene>
<keyword evidence="1 2" id="KW-0238">DNA-binding</keyword>
<organism evidence="5 6">
    <name type="scientific">Salinithrix halophila</name>
    <dbReference type="NCBI Taxonomy" id="1485204"/>
    <lineage>
        <taxon>Bacteria</taxon>
        <taxon>Bacillati</taxon>
        <taxon>Bacillota</taxon>
        <taxon>Bacilli</taxon>
        <taxon>Bacillales</taxon>
        <taxon>Thermoactinomycetaceae</taxon>
        <taxon>Salinithrix</taxon>
    </lineage>
</organism>
<feature type="domain" description="Ku" evidence="4">
    <location>
        <begin position="52"/>
        <end position="180"/>
    </location>
</feature>
<dbReference type="EMBL" id="JBHSAP010000018">
    <property type="protein sequence ID" value="MFC4078045.1"/>
    <property type="molecule type" value="Genomic_DNA"/>
</dbReference>